<feature type="compositionally biased region" description="Basic and acidic residues" evidence="1">
    <location>
        <begin position="172"/>
        <end position="189"/>
    </location>
</feature>
<keyword evidence="3" id="KW-1185">Reference proteome</keyword>
<feature type="compositionally biased region" description="Low complexity" evidence="1">
    <location>
        <begin position="118"/>
        <end position="127"/>
    </location>
</feature>
<reference evidence="2" key="1">
    <citation type="submission" date="2023-02" db="EMBL/GenBank/DDBJ databases">
        <title>Identification and recombinant expression of a fungal hydrolase from Papiliotrema laurentii that hydrolyzes apple cutin and clears colloidal polyester polyurethane.</title>
        <authorList>
            <consortium name="DOE Joint Genome Institute"/>
            <person name="Roman V.A."/>
            <person name="Bojanowski C."/>
            <person name="Crable B.R."/>
            <person name="Wagner D.N."/>
            <person name="Hung C.S."/>
            <person name="Nadeau L.J."/>
            <person name="Schratz L."/>
            <person name="Haridas S."/>
            <person name="Pangilinan J."/>
            <person name="Lipzen A."/>
            <person name="Na H."/>
            <person name="Yan M."/>
            <person name="Ng V."/>
            <person name="Grigoriev I.V."/>
            <person name="Spatafora J.W."/>
            <person name="Barlow D."/>
            <person name="Biffinger J."/>
            <person name="Kelley-Loughnane N."/>
            <person name="Varaljay V.A."/>
            <person name="Crookes-Goodson W.J."/>
        </authorList>
    </citation>
    <scope>NUCLEOTIDE SEQUENCE</scope>
    <source>
        <strain evidence="2">5307AH</strain>
    </source>
</reference>
<proteinExistence type="predicted"/>
<organism evidence="2 3">
    <name type="scientific">Papiliotrema laurentii</name>
    <name type="common">Cryptococcus laurentii</name>
    <dbReference type="NCBI Taxonomy" id="5418"/>
    <lineage>
        <taxon>Eukaryota</taxon>
        <taxon>Fungi</taxon>
        <taxon>Dikarya</taxon>
        <taxon>Basidiomycota</taxon>
        <taxon>Agaricomycotina</taxon>
        <taxon>Tremellomycetes</taxon>
        <taxon>Tremellales</taxon>
        <taxon>Rhynchogastremaceae</taxon>
        <taxon>Papiliotrema</taxon>
    </lineage>
</organism>
<feature type="region of interest" description="Disordered" evidence="1">
    <location>
        <begin position="67"/>
        <end position="234"/>
    </location>
</feature>
<protein>
    <submittedName>
        <fullName evidence="2">Uncharacterized protein</fullName>
    </submittedName>
</protein>
<sequence>MSMRSAARLARSVRSAAPLVHRAPVVARRAASSGGHKAPGSDLPWAIGSAAVFLPLTAYVLTKRGDGHGADHSKDHPAENQYANTKQVDQHGRTGLATQIQEPEEEKSEGKAEGNKGGAPNAENAPGVNKEKQAIEQAEKIDSPKEATAVQEHGGEVNKAAAEIAGGNQAEVEGKSETKGDKEEKKSDESESSGDEPSPEEIKASLAQAERSNVPRAAMAEEVKGNDTQAGKDE</sequence>
<feature type="compositionally biased region" description="Basic and acidic residues" evidence="1">
    <location>
        <begin position="129"/>
        <end position="145"/>
    </location>
</feature>
<evidence type="ECO:0000313" key="3">
    <source>
        <dbReference type="Proteomes" id="UP001182556"/>
    </source>
</evidence>
<dbReference type="AlphaFoldDB" id="A0AAD9FQH7"/>
<feature type="compositionally biased region" description="Basic and acidic residues" evidence="1">
    <location>
        <begin position="219"/>
        <end position="234"/>
    </location>
</feature>
<dbReference type="EMBL" id="JAODAN010000007">
    <property type="protein sequence ID" value="KAK1923097.1"/>
    <property type="molecule type" value="Genomic_DNA"/>
</dbReference>
<accession>A0AAD9FQH7</accession>
<dbReference type="Proteomes" id="UP001182556">
    <property type="component" value="Unassembled WGS sequence"/>
</dbReference>
<name>A0AAD9FQH7_PAPLA</name>
<evidence type="ECO:0000256" key="1">
    <source>
        <dbReference type="SAM" id="MobiDB-lite"/>
    </source>
</evidence>
<gene>
    <name evidence="2" type="ORF">DB88DRAFT_493776</name>
</gene>
<comment type="caution">
    <text evidence="2">The sequence shown here is derived from an EMBL/GenBank/DDBJ whole genome shotgun (WGS) entry which is preliminary data.</text>
</comment>
<feature type="compositionally biased region" description="Basic and acidic residues" evidence="1">
    <location>
        <begin position="67"/>
        <end position="78"/>
    </location>
</feature>
<evidence type="ECO:0000313" key="2">
    <source>
        <dbReference type="EMBL" id="KAK1923097.1"/>
    </source>
</evidence>
<feature type="compositionally biased region" description="Acidic residues" evidence="1">
    <location>
        <begin position="190"/>
        <end position="199"/>
    </location>
</feature>